<accession>B6XHT9</accession>
<evidence type="ECO:0000313" key="2">
    <source>
        <dbReference type="Proteomes" id="UP000003729"/>
    </source>
</evidence>
<reference evidence="1 2" key="1">
    <citation type="submission" date="2008-10" db="EMBL/GenBank/DDBJ databases">
        <title>Draft genome sequence of Providencia alcalifaciens (DSM 30120).</title>
        <authorList>
            <person name="Sudarsanam P."/>
            <person name="Ley R."/>
            <person name="Guruge J."/>
            <person name="Turnbaugh P.J."/>
            <person name="Mahowald M."/>
            <person name="Liep D."/>
            <person name="Gordon J."/>
        </authorList>
    </citation>
    <scope>NUCLEOTIDE SEQUENCE [LARGE SCALE GENOMIC DNA]</scope>
    <source>
        <strain evidence="1 2">DSM 30120</strain>
    </source>
</reference>
<dbReference type="AlphaFoldDB" id="B6XHT9"/>
<protein>
    <submittedName>
        <fullName evidence="1">Uncharacterized protein</fullName>
    </submittedName>
</protein>
<dbReference type="EMBL" id="ABXW01000053">
    <property type="protein sequence ID" value="EEB44902.1"/>
    <property type="molecule type" value="Genomic_DNA"/>
</dbReference>
<dbReference type="Proteomes" id="UP000003729">
    <property type="component" value="Unassembled WGS sequence"/>
</dbReference>
<comment type="caution">
    <text evidence="1">The sequence shown here is derived from an EMBL/GenBank/DDBJ whole genome shotgun (WGS) entry which is preliminary data.</text>
</comment>
<name>B6XHT9_9GAMM</name>
<evidence type="ECO:0000313" key="1">
    <source>
        <dbReference type="EMBL" id="EEB44902.1"/>
    </source>
</evidence>
<reference evidence="1 2" key="2">
    <citation type="submission" date="2008-10" db="EMBL/GenBank/DDBJ databases">
        <authorList>
            <person name="Fulton L."/>
            <person name="Clifton S."/>
            <person name="Fulton B."/>
            <person name="Xu J."/>
            <person name="Minx P."/>
            <person name="Pepin K.H."/>
            <person name="Johnson M."/>
            <person name="Bhonagiri V."/>
            <person name="Nash W.E."/>
            <person name="Mardis E.R."/>
            <person name="Wilson R.K."/>
        </authorList>
    </citation>
    <scope>NUCLEOTIDE SEQUENCE [LARGE SCALE GENOMIC DNA]</scope>
    <source>
        <strain evidence="1 2">DSM 30120</strain>
    </source>
</reference>
<gene>
    <name evidence="1" type="ORF">PROVALCAL_02927</name>
</gene>
<proteinExistence type="predicted"/>
<organism evidence="1 2">
    <name type="scientific">Providencia alcalifaciens DSM 30120</name>
    <dbReference type="NCBI Taxonomy" id="520999"/>
    <lineage>
        <taxon>Bacteria</taxon>
        <taxon>Pseudomonadati</taxon>
        <taxon>Pseudomonadota</taxon>
        <taxon>Gammaproteobacteria</taxon>
        <taxon>Enterobacterales</taxon>
        <taxon>Morganellaceae</taxon>
        <taxon>Providencia</taxon>
    </lineage>
</organism>
<sequence length="46" mass="5232">MFGASKAIVINDKRGGIPLAKTAFCYLMLFRLMPPKKTYLNFLPVR</sequence>